<name>A0A8V0XCL6_CHICK</name>
<dbReference type="PROSITE" id="PS50893">
    <property type="entry name" value="ABC_TRANSPORTER_2"/>
    <property type="match status" value="1"/>
</dbReference>
<reference evidence="14" key="3">
    <citation type="submission" date="2025-09" db="UniProtKB">
        <authorList>
            <consortium name="Ensembl"/>
        </authorList>
    </citation>
    <scope>IDENTIFICATION</scope>
    <source>
        <strain evidence="14">broiler</strain>
    </source>
</reference>
<evidence type="ECO:0007829" key="16">
    <source>
        <dbReference type="PeptideAtlas" id="A0A8V0XCL6"/>
    </source>
</evidence>
<keyword evidence="15" id="KW-1185">Reference proteome</keyword>
<protein>
    <submittedName>
        <fullName evidence="14">Transporter 2, ATP binding cassette subfamily B member, MHCB region</fullName>
    </submittedName>
</protein>
<dbReference type="FunCoup" id="A0A8V0XCL6">
    <property type="interactions" value="83"/>
</dbReference>
<feature type="transmembrane region" description="Helical" evidence="11">
    <location>
        <begin position="183"/>
        <end position="206"/>
    </location>
</feature>
<evidence type="ECO:0000256" key="1">
    <source>
        <dbReference type="ARBA" id="ARBA00004127"/>
    </source>
</evidence>
<dbReference type="GO" id="GO:0016607">
    <property type="term" value="C:nuclear speck"/>
    <property type="evidence" value="ECO:0007669"/>
    <property type="project" value="Ensembl"/>
</dbReference>
<dbReference type="SUPFAM" id="SSF52540">
    <property type="entry name" value="P-loop containing nucleoside triphosphate hydrolases"/>
    <property type="match status" value="1"/>
</dbReference>
<evidence type="ECO:0000256" key="6">
    <source>
        <dbReference type="ARBA" id="ARBA00022840"/>
    </source>
</evidence>
<dbReference type="Proteomes" id="UP000000539">
    <property type="component" value="Chromosome 16"/>
</dbReference>
<evidence type="ECO:0000256" key="5">
    <source>
        <dbReference type="ARBA" id="ARBA00022741"/>
    </source>
</evidence>
<dbReference type="Ensembl" id="ENSGALT00010007352.1">
    <property type="protein sequence ID" value="ENSGALP00010004404.1"/>
    <property type="gene ID" value="ENSGALG00010003159.1"/>
</dbReference>
<feature type="transmembrane region" description="Helical" evidence="11">
    <location>
        <begin position="139"/>
        <end position="163"/>
    </location>
</feature>
<proteinExistence type="evidence at protein level"/>
<reference evidence="14" key="2">
    <citation type="submission" date="2025-08" db="UniProtKB">
        <authorList>
            <consortium name="Ensembl"/>
        </authorList>
    </citation>
    <scope>IDENTIFICATION</scope>
    <source>
        <strain evidence="14">broiler</strain>
    </source>
</reference>
<dbReference type="GeneTree" id="ENSGT00940000160499"/>
<evidence type="ECO:0000256" key="8">
    <source>
        <dbReference type="ARBA" id="ARBA00022967"/>
    </source>
</evidence>
<dbReference type="PROSITE" id="PS00211">
    <property type="entry name" value="ABC_TRANSPORTER_1"/>
    <property type="match status" value="1"/>
</dbReference>
<keyword evidence="5" id="KW-0547">Nucleotide-binding</keyword>
<feature type="domain" description="ABC transporter" evidence="12">
    <location>
        <begin position="536"/>
        <end position="771"/>
    </location>
</feature>
<evidence type="ECO:0000313" key="15">
    <source>
        <dbReference type="Proteomes" id="UP000000539"/>
    </source>
</evidence>
<comment type="similarity">
    <text evidence="2">Belongs to the ABC transporter superfamily. ABCB family. MHC peptide exporter (TC 3.A.1.209) subfamily.</text>
</comment>
<dbReference type="InterPro" id="IPR027417">
    <property type="entry name" value="P-loop_NTPase"/>
</dbReference>
<gene>
    <name evidence="14" type="primary">TAP2</name>
</gene>
<evidence type="ECO:0000256" key="3">
    <source>
        <dbReference type="ARBA" id="ARBA00022448"/>
    </source>
</evidence>
<dbReference type="GO" id="GO:0019885">
    <property type="term" value="P:antigen processing and presentation of endogenous peptide antigen via MHC class I"/>
    <property type="evidence" value="ECO:0007669"/>
    <property type="project" value="Ensembl"/>
</dbReference>
<dbReference type="GO" id="GO:0023029">
    <property type="term" value="F:MHC class Ib protein binding"/>
    <property type="evidence" value="ECO:0007669"/>
    <property type="project" value="Ensembl"/>
</dbReference>
<dbReference type="InterPro" id="IPR017871">
    <property type="entry name" value="ABC_transporter-like_CS"/>
</dbReference>
<evidence type="ECO:0000256" key="7">
    <source>
        <dbReference type="ARBA" id="ARBA00022856"/>
    </source>
</evidence>
<dbReference type="AlphaFoldDB" id="A0A8V0XCL6"/>
<keyword evidence="16" id="KW-1267">Proteomics identification</keyword>
<dbReference type="GO" id="GO:0005524">
    <property type="term" value="F:ATP binding"/>
    <property type="evidence" value="ECO:0007669"/>
    <property type="project" value="UniProtKB-KW"/>
</dbReference>
<evidence type="ECO:0000259" key="13">
    <source>
        <dbReference type="PROSITE" id="PS50929"/>
    </source>
</evidence>
<evidence type="ECO:0000259" key="12">
    <source>
        <dbReference type="PROSITE" id="PS50893"/>
    </source>
</evidence>
<dbReference type="GO" id="GO:0002502">
    <property type="term" value="P:peptide antigen assembly with MHC class I protein complex"/>
    <property type="evidence" value="ECO:0007669"/>
    <property type="project" value="Ensembl"/>
</dbReference>
<dbReference type="GO" id="GO:0042605">
    <property type="term" value="F:peptide antigen binding"/>
    <property type="evidence" value="ECO:0007669"/>
    <property type="project" value="Ensembl"/>
</dbReference>
<evidence type="ECO:0000256" key="2">
    <source>
        <dbReference type="ARBA" id="ARBA00006493"/>
    </source>
</evidence>
<dbReference type="GO" id="GO:0015433">
    <property type="term" value="F:ABC-type peptide antigen transporter activity"/>
    <property type="evidence" value="ECO:0007669"/>
    <property type="project" value="Ensembl"/>
</dbReference>
<dbReference type="InterPro" id="IPR005293">
    <property type="entry name" value="Tap2/ABCB3"/>
</dbReference>
<accession>A0A8V0XCL6</accession>
<dbReference type="SMART" id="SM00382">
    <property type="entry name" value="AAA"/>
    <property type="match status" value="1"/>
</dbReference>
<comment type="subcellular location">
    <subcellularLocation>
        <location evidence="1">Endomembrane system</location>
        <topology evidence="1">Multi-pass membrane protein</topology>
    </subcellularLocation>
</comment>
<keyword evidence="8" id="KW-1278">Translocase</keyword>
<dbReference type="PROSITE" id="PS50929">
    <property type="entry name" value="ABC_TM1F"/>
    <property type="match status" value="1"/>
</dbReference>
<dbReference type="OrthoDB" id="6500128at2759"/>
<dbReference type="InterPro" id="IPR003593">
    <property type="entry name" value="AAA+_ATPase"/>
</dbReference>
<feature type="transmembrane region" description="Helical" evidence="11">
    <location>
        <begin position="104"/>
        <end position="127"/>
    </location>
</feature>
<dbReference type="GO" id="GO:0046978">
    <property type="term" value="F:TAP1 binding"/>
    <property type="evidence" value="ECO:0007669"/>
    <property type="project" value="Ensembl"/>
</dbReference>
<keyword evidence="7" id="KW-0653">Protein transport</keyword>
<evidence type="ECO:0000256" key="10">
    <source>
        <dbReference type="ARBA" id="ARBA00023136"/>
    </source>
</evidence>
<dbReference type="GO" id="GO:0015421">
    <property type="term" value="F:ABC-type oligopeptide transporter activity"/>
    <property type="evidence" value="ECO:0000318"/>
    <property type="project" value="GO_Central"/>
</dbReference>
<dbReference type="FunFam" id="3.40.50.300:FF:000140">
    <property type="entry name" value="Lipid A export ATP-binding/permease protein MsbA"/>
    <property type="match status" value="1"/>
</dbReference>
<dbReference type="GO" id="GO:0042825">
    <property type="term" value="C:TAP complex"/>
    <property type="evidence" value="ECO:0007669"/>
    <property type="project" value="Ensembl"/>
</dbReference>
<evidence type="ECO:0000256" key="4">
    <source>
        <dbReference type="ARBA" id="ARBA00022692"/>
    </source>
</evidence>
<dbReference type="Pfam" id="PF00664">
    <property type="entry name" value="ABC_membrane"/>
    <property type="match status" value="2"/>
</dbReference>
<evidence type="ECO:0000256" key="11">
    <source>
        <dbReference type="SAM" id="Phobius"/>
    </source>
</evidence>
<evidence type="ECO:0000313" key="14">
    <source>
        <dbReference type="Ensembl" id="ENSGALP00010004404.1"/>
    </source>
</evidence>
<dbReference type="InterPro" id="IPR011527">
    <property type="entry name" value="ABC1_TM_dom"/>
</dbReference>
<feature type="transmembrane region" description="Helical" evidence="11">
    <location>
        <begin position="66"/>
        <end position="84"/>
    </location>
</feature>
<feature type="domain" description="ABC transmembrane type-1" evidence="13">
    <location>
        <begin position="153"/>
        <end position="503"/>
    </location>
</feature>
<dbReference type="GO" id="GO:0046967">
    <property type="term" value="P:cytosol to endoplasmic reticulum transport"/>
    <property type="evidence" value="ECO:0007669"/>
    <property type="project" value="Ensembl"/>
</dbReference>
<keyword evidence="9 11" id="KW-1133">Transmembrane helix</keyword>
<keyword evidence="4 11" id="KW-0812">Transmembrane</keyword>
<dbReference type="InterPro" id="IPR003439">
    <property type="entry name" value="ABC_transporter-like_ATP-bd"/>
</dbReference>
<keyword evidence="10 11" id="KW-0472">Membrane</keyword>
<dbReference type="InterPro" id="IPR039421">
    <property type="entry name" value="Type_1_exporter"/>
</dbReference>
<sequence length="771" mass="83380">MAMPPYILRLSCTLLLADLALMLALAHFFPALAHLGWVGSWLEAGLRLLVLGGAGQLLAPRGPHGAAVLLSLGPAIFLTLRGYVGLPGAAPVLLAMATPSWLVLTHGTAVVALLTWSLLVPTVATGAKEAEAWVPLRRLLALAWPEWPFLGCAFLFLALAALGETSVPYCTGRALDVLRQGDGLAAFTAAVGLMCLASASSSLFAGCRGGLFTFIRFRFVLRTRDQLFSSLVYRDLAFFQKTTAAELASRLTTDVTLASNVLALNINVMLRNLGQVLGLCAFMLGLSPRLTMLALLEVPLAVTARKVYDTRHQVIAGMGWWGWGDRDGNSGNGMGTVGMGITGWGSWVQHSKDERMEKSGAGMEVGWRVLGHPMGADTHCPPQMLQRAVLDAAANTGAAVQESISSIEMVRVFNGEEEEEYRYSQVLDRTLRLRDQRDTERAIFLLIQRVLQLAVQALVLYCGHQQLREGTLTAGSLVAFILYQTKAGSCVQALAYSYGDLLSNAVAACKVFDYLDWERAVGAGGTYVPTRLRGHVTFHRVSFAYPTRPERLVLQDVTFELRPGEVTALAGLNGSGKSTCVALLERFYEPGAGEVLLDGVPLRDYEHRYLHRQVALVGQEPVLFSGSIRDNIAYGMEDCEEEEIIAAAKAAGALGFISALEQGFGTDVGERGGQLSAGQKQRIAIARALVRRPTVLILDEATSALDGDSDAMLQQWVRNGGDRTVLLITHQPRMLEKADRVVVLEHGTVAEMGTPAELRTRGGPYSRLLQH</sequence>
<keyword evidence="7" id="KW-0571">Peptide transport</keyword>
<dbReference type="GO" id="GO:0016887">
    <property type="term" value="F:ATP hydrolysis activity"/>
    <property type="evidence" value="ECO:0007669"/>
    <property type="project" value="InterPro"/>
</dbReference>
<reference evidence="14" key="1">
    <citation type="submission" date="2020-11" db="EMBL/GenBank/DDBJ databases">
        <title>Gallus gallus (Chicken) genome, bGalGal1, GRCg7b, maternal haplotype autosomes + Z &amp; W.</title>
        <authorList>
            <person name="Warren W."/>
            <person name="Formenti G."/>
            <person name="Fedrigo O."/>
            <person name="Haase B."/>
            <person name="Mountcastle J."/>
            <person name="Balacco J."/>
            <person name="Tracey A."/>
            <person name="Schneider V."/>
            <person name="Okimoto R."/>
            <person name="Cheng H."/>
            <person name="Hawken R."/>
            <person name="Howe K."/>
            <person name="Jarvis E.D."/>
        </authorList>
    </citation>
    <scope>NUCLEOTIDE SEQUENCE [LARGE SCALE GENOMIC DNA]</scope>
    <source>
        <strain evidence="14">Broiler</strain>
    </source>
</reference>
<dbReference type="SUPFAM" id="SSF90123">
    <property type="entry name" value="ABC transporter transmembrane region"/>
    <property type="match status" value="1"/>
</dbReference>
<dbReference type="Pfam" id="PF00005">
    <property type="entry name" value="ABC_tran"/>
    <property type="match status" value="1"/>
</dbReference>
<keyword evidence="3" id="KW-0813">Transport</keyword>
<dbReference type="InterPro" id="IPR036640">
    <property type="entry name" value="ABC1_TM_sf"/>
</dbReference>
<dbReference type="GO" id="GO:0046968">
    <property type="term" value="P:peptide antigen transport"/>
    <property type="evidence" value="ECO:0007669"/>
    <property type="project" value="Ensembl"/>
</dbReference>
<evidence type="ECO:0000256" key="9">
    <source>
        <dbReference type="ARBA" id="ARBA00022989"/>
    </source>
</evidence>
<dbReference type="PRINTS" id="PR01897">
    <property type="entry name" value="TAP2PROTEIN"/>
</dbReference>
<dbReference type="Gene3D" id="1.20.1560.10">
    <property type="entry name" value="ABC transporter type 1, transmembrane domain"/>
    <property type="match status" value="2"/>
</dbReference>
<dbReference type="GO" id="GO:0002489">
    <property type="term" value="P:antigen processing and presentation of endogenous peptide antigen via MHC class Ib via ER pathway, TAP-dependent"/>
    <property type="evidence" value="ECO:0007669"/>
    <property type="project" value="Ensembl"/>
</dbReference>
<keyword evidence="6" id="KW-0067">ATP-binding</keyword>
<dbReference type="PANTHER" id="PTHR43394:SF14">
    <property type="entry name" value="TRANSPORTER 2, ATP BINDING CASSETTE SUBFAMILY B"/>
    <property type="match status" value="1"/>
</dbReference>
<organism evidence="14 15">
    <name type="scientific">Gallus gallus</name>
    <name type="common">Chicken</name>
    <dbReference type="NCBI Taxonomy" id="9031"/>
    <lineage>
        <taxon>Eukaryota</taxon>
        <taxon>Metazoa</taxon>
        <taxon>Chordata</taxon>
        <taxon>Craniata</taxon>
        <taxon>Vertebrata</taxon>
        <taxon>Euteleostomi</taxon>
        <taxon>Archelosauria</taxon>
        <taxon>Archosauria</taxon>
        <taxon>Dinosauria</taxon>
        <taxon>Saurischia</taxon>
        <taxon>Theropoda</taxon>
        <taxon>Coelurosauria</taxon>
        <taxon>Aves</taxon>
        <taxon>Neognathae</taxon>
        <taxon>Galloanserae</taxon>
        <taxon>Galliformes</taxon>
        <taxon>Phasianidae</taxon>
        <taxon>Phasianinae</taxon>
        <taxon>Gallus</taxon>
    </lineage>
</organism>
<dbReference type="PANTHER" id="PTHR43394">
    <property type="entry name" value="ATP-DEPENDENT PERMEASE MDL1, MITOCHONDRIAL"/>
    <property type="match status" value="1"/>
</dbReference>
<dbReference type="Gene3D" id="3.40.50.300">
    <property type="entry name" value="P-loop containing nucleotide triphosphate hydrolases"/>
    <property type="match status" value="1"/>
</dbReference>